<gene>
    <name evidence="1" type="ordered locus">Cpar_0436</name>
</gene>
<sequence>MNAMHKRTGTLLLLFGLLTVILQGCYSFSGASIPEHLHTVAVPLFDDASQAGIAEFRERCTRRLVNKVEAQSDLSIEPDLSRANAVLKGVILSYADEPSQLGSSTERAVTNRVTIVLKAEFEDMVKHEQLFSQTFVGFADYQAGSYSAQQGAIDSAIDMAVDELFNRMISNW</sequence>
<dbReference type="InterPro" id="IPR007485">
    <property type="entry name" value="LPS_assembly_LptE"/>
</dbReference>
<reference evidence="1" key="1">
    <citation type="submission" date="2008-06" db="EMBL/GenBank/DDBJ databases">
        <title>Complete sequence of Chlorobaculum parvum NCIB 8327.</title>
        <authorList>
            <consortium name="US DOE Joint Genome Institute"/>
            <person name="Lucas S."/>
            <person name="Copeland A."/>
            <person name="Lapidus A."/>
            <person name="Glavina del Rio T."/>
            <person name="Dalin E."/>
            <person name="Tice H."/>
            <person name="Bruce D."/>
            <person name="Goodwin L."/>
            <person name="Pitluck S."/>
            <person name="Schmutz J."/>
            <person name="Larimer F."/>
            <person name="Land M."/>
            <person name="Hauser L."/>
            <person name="Kyrpides N."/>
            <person name="Mikhailova N."/>
            <person name="Zhao F."/>
            <person name="Li T."/>
            <person name="Liu Z."/>
            <person name="Overmann J."/>
            <person name="Bryant D.A."/>
            <person name="Richardson P."/>
        </authorList>
    </citation>
    <scope>NUCLEOTIDE SEQUENCE [LARGE SCALE GENOMIC DNA]</scope>
    <source>
        <strain evidence="1">NCIB 8327</strain>
    </source>
</reference>
<dbReference type="GO" id="GO:0043165">
    <property type="term" value="P:Gram-negative-bacterium-type cell outer membrane assembly"/>
    <property type="evidence" value="ECO:0007669"/>
    <property type="project" value="InterPro"/>
</dbReference>
<protein>
    <recommendedName>
        <fullName evidence="3">Lipoprotein</fullName>
    </recommendedName>
</protein>
<dbReference type="HOGENOM" id="CLU_114082_0_3_10"/>
<evidence type="ECO:0008006" key="3">
    <source>
        <dbReference type="Google" id="ProtNLM"/>
    </source>
</evidence>
<dbReference type="Proteomes" id="UP000008811">
    <property type="component" value="Chromosome"/>
</dbReference>
<name>B3QLG8_CHLP8</name>
<dbReference type="GO" id="GO:0019867">
    <property type="term" value="C:outer membrane"/>
    <property type="evidence" value="ECO:0007669"/>
    <property type="project" value="InterPro"/>
</dbReference>
<organism evidence="1 2">
    <name type="scientific">Chlorobaculum parvum (strain DSM 263 / NCIMB 8327)</name>
    <name type="common">Chlorobium vibrioforme subsp. thiosulfatophilum</name>
    <dbReference type="NCBI Taxonomy" id="517417"/>
    <lineage>
        <taxon>Bacteria</taxon>
        <taxon>Pseudomonadati</taxon>
        <taxon>Chlorobiota</taxon>
        <taxon>Chlorobiia</taxon>
        <taxon>Chlorobiales</taxon>
        <taxon>Chlorobiaceae</taxon>
        <taxon>Chlorobaculum</taxon>
    </lineage>
</organism>
<dbReference type="Pfam" id="PF04390">
    <property type="entry name" value="LptE"/>
    <property type="match status" value="1"/>
</dbReference>
<dbReference type="EMBL" id="CP001099">
    <property type="protein sequence ID" value="ACF10858.1"/>
    <property type="molecule type" value="Genomic_DNA"/>
</dbReference>
<evidence type="ECO:0000313" key="1">
    <source>
        <dbReference type="EMBL" id="ACF10858.1"/>
    </source>
</evidence>
<evidence type="ECO:0000313" key="2">
    <source>
        <dbReference type="Proteomes" id="UP000008811"/>
    </source>
</evidence>
<dbReference type="AlphaFoldDB" id="B3QLG8"/>
<proteinExistence type="predicted"/>
<dbReference type="KEGG" id="cpc:Cpar_0436"/>
<dbReference type="STRING" id="517417.Cpar_0436"/>
<accession>B3QLG8</accession>
<dbReference type="PROSITE" id="PS51257">
    <property type="entry name" value="PROKAR_LIPOPROTEIN"/>
    <property type="match status" value="1"/>
</dbReference>
<keyword evidence="2" id="KW-1185">Reference proteome</keyword>
<dbReference type="RefSeq" id="WP_012501691.1">
    <property type="nucleotide sequence ID" value="NC_011027.1"/>
</dbReference>
<dbReference type="eggNOG" id="ENOG50303AD">
    <property type="taxonomic scope" value="Bacteria"/>
</dbReference>